<dbReference type="Proteomes" id="UP000281549">
    <property type="component" value="Unassembled WGS sequence"/>
</dbReference>
<evidence type="ECO:0000256" key="3">
    <source>
        <dbReference type="ARBA" id="ARBA00022723"/>
    </source>
</evidence>
<evidence type="ECO:0000256" key="5">
    <source>
        <dbReference type="ARBA" id="ARBA00023004"/>
    </source>
</evidence>
<dbReference type="InterPro" id="IPR017972">
    <property type="entry name" value="Cyt_P450_CS"/>
</dbReference>
<reference evidence="10" key="1">
    <citation type="journal article" date="2018" name="Nat. Microbiol.">
        <title>Leveraging single-cell genomics to expand the fungal tree of life.</title>
        <authorList>
            <person name="Ahrendt S.R."/>
            <person name="Quandt C.A."/>
            <person name="Ciobanu D."/>
            <person name="Clum A."/>
            <person name="Salamov A."/>
            <person name="Andreopoulos B."/>
            <person name="Cheng J.F."/>
            <person name="Woyke T."/>
            <person name="Pelin A."/>
            <person name="Henrissat B."/>
            <person name="Reynolds N.K."/>
            <person name="Benny G.L."/>
            <person name="Smith M.E."/>
            <person name="James T.Y."/>
            <person name="Grigoriev I.V."/>
        </authorList>
    </citation>
    <scope>NUCLEOTIDE SEQUENCE [LARGE SCALE GENOMIC DNA]</scope>
    <source>
        <strain evidence="10">CSF55</strain>
    </source>
</reference>
<dbReference type="GO" id="GO:0004497">
    <property type="term" value="F:monooxygenase activity"/>
    <property type="evidence" value="ECO:0007669"/>
    <property type="project" value="UniProtKB-KW"/>
</dbReference>
<organism evidence="9 10">
    <name type="scientific">Rozella allomycis (strain CSF55)</name>
    <dbReference type="NCBI Taxonomy" id="988480"/>
    <lineage>
        <taxon>Eukaryota</taxon>
        <taxon>Fungi</taxon>
        <taxon>Fungi incertae sedis</taxon>
        <taxon>Cryptomycota</taxon>
        <taxon>Cryptomycota incertae sedis</taxon>
        <taxon>Rozella</taxon>
    </lineage>
</organism>
<evidence type="ECO:0000256" key="6">
    <source>
        <dbReference type="ARBA" id="ARBA00023033"/>
    </source>
</evidence>
<dbReference type="GO" id="GO:0005506">
    <property type="term" value="F:iron ion binding"/>
    <property type="evidence" value="ECO:0007669"/>
    <property type="project" value="InterPro"/>
</dbReference>
<keyword evidence="3 7" id="KW-0479">Metal-binding</keyword>
<evidence type="ECO:0000256" key="2">
    <source>
        <dbReference type="ARBA" id="ARBA00022617"/>
    </source>
</evidence>
<evidence type="ECO:0000256" key="7">
    <source>
        <dbReference type="PIRSR" id="PIRSR602401-1"/>
    </source>
</evidence>
<keyword evidence="4 8" id="KW-0560">Oxidoreductase</keyword>
<dbReference type="PANTHER" id="PTHR24291:SF50">
    <property type="entry name" value="BIFUNCTIONAL ALBAFLAVENONE MONOOXYGENASE_TERPENE SYNTHASE"/>
    <property type="match status" value="1"/>
</dbReference>
<gene>
    <name evidence="9" type="ORF">ROZALSC1DRAFT_31494</name>
</gene>
<evidence type="ECO:0000256" key="1">
    <source>
        <dbReference type="ARBA" id="ARBA00010617"/>
    </source>
</evidence>
<evidence type="ECO:0000313" key="10">
    <source>
        <dbReference type="Proteomes" id="UP000281549"/>
    </source>
</evidence>
<dbReference type="EMBL" id="ML006383">
    <property type="protein sequence ID" value="RKP16598.1"/>
    <property type="molecule type" value="Genomic_DNA"/>
</dbReference>
<keyword evidence="5 7" id="KW-0408">Iron</keyword>
<evidence type="ECO:0000313" key="9">
    <source>
        <dbReference type="EMBL" id="RKP16598.1"/>
    </source>
</evidence>
<dbReference type="SUPFAM" id="SSF48264">
    <property type="entry name" value="Cytochrome P450"/>
    <property type="match status" value="1"/>
</dbReference>
<comment type="cofactor">
    <cofactor evidence="7">
        <name>heme</name>
        <dbReference type="ChEBI" id="CHEBI:30413"/>
    </cofactor>
</comment>
<sequence length="446" mass="51741">MKEAAMLKYPNSPEDHVVLINFFGKWLLAIENPELCKIVLSNSEVFYKYAYAGLQEGTLSGDLMGANILSESGPNWKRHRRIFNPVFVKNWDTKTFGLKTKQLLNQWDSLIENKKSINVTEWMPRITLDIFGLEVLGIDLNAIKENTDMYIKYQRMMELFNDFILLHLPFVYKHFNFLSRVKNAKEAINDFNKIIYDIIEDKKCRKEKVADGDLLDRFIMASESEVGGLSIKELRDSVLITLIAGHDTTSTSLICTLYNLAKYPDVQDKARREIELVMKSNDKRAIPSYDEQKEFHYLSAILKETMRLYPSLSSLPLRIATKDFKLGNIDLPKGTLVTISVMAMHHNKSHYENPDQFIPERFYDEEQNKLKCPMENLNDYKWLPFSGGGRSCIGMQFAIIEQRILTAMILRNYRIELSDELKQSEIPFAKNPILHPLDVNLKFIKI</sequence>
<keyword evidence="6 8" id="KW-0503">Monooxygenase</keyword>
<dbReference type="GO" id="GO:0020037">
    <property type="term" value="F:heme binding"/>
    <property type="evidence" value="ECO:0007669"/>
    <property type="project" value="InterPro"/>
</dbReference>
<accession>A0A4P9YBR9</accession>
<dbReference type="InterPro" id="IPR050196">
    <property type="entry name" value="Cytochrome_P450_Monoox"/>
</dbReference>
<dbReference type="InterPro" id="IPR036396">
    <property type="entry name" value="Cyt_P450_sf"/>
</dbReference>
<proteinExistence type="inferred from homology"/>
<feature type="binding site" description="axial binding residue" evidence="7">
    <location>
        <position position="392"/>
    </location>
    <ligand>
        <name>heme</name>
        <dbReference type="ChEBI" id="CHEBI:30413"/>
    </ligand>
    <ligandPart>
        <name>Fe</name>
        <dbReference type="ChEBI" id="CHEBI:18248"/>
    </ligandPart>
</feature>
<name>A0A4P9YBR9_ROZAC</name>
<dbReference type="AlphaFoldDB" id="A0A4P9YBR9"/>
<dbReference type="InterPro" id="IPR001128">
    <property type="entry name" value="Cyt_P450"/>
</dbReference>
<dbReference type="PROSITE" id="PS00086">
    <property type="entry name" value="CYTOCHROME_P450"/>
    <property type="match status" value="1"/>
</dbReference>
<protein>
    <submittedName>
        <fullName evidence="9">Cytochrome P450</fullName>
    </submittedName>
</protein>
<dbReference type="PRINTS" id="PR00385">
    <property type="entry name" value="P450"/>
</dbReference>
<evidence type="ECO:0000256" key="4">
    <source>
        <dbReference type="ARBA" id="ARBA00023002"/>
    </source>
</evidence>
<dbReference type="PRINTS" id="PR00463">
    <property type="entry name" value="EP450I"/>
</dbReference>
<dbReference type="GO" id="GO:0016705">
    <property type="term" value="F:oxidoreductase activity, acting on paired donors, with incorporation or reduction of molecular oxygen"/>
    <property type="evidence" value="ECO:0007669"/>
    <property type="project" value="InterPro"/>
</dbReference>
<dbReference type="InterPro" id="IPR002401">
    <property type="entry name" value="Cyt_P450_E_grp-I"/>
</dbReference>
<dbReference type="Pfam" id="PF00067">
    <property type="entry name" value="p450"/>
    <property type="match status" value="1"/>
</dbReference>
<dbReference type="Gene3D" id="1.10.630.10">
    <property type="entry name" value="Cytochrome P450"/>
    <property type="match status" value="1"/>
</dbReference>
<comment type="similarity">
    <text evidence="1 8">Belongs to the cytochrome P450 family.</text>
</comment>
<keyword evidence="2 7" id="KW-0349">Heme</keyword>
<dbReference type="PANTHER" id="PTHR24291">
    <property type="entry name" value="CYTOCHROME P450 FAMILY 4"/>
    <property type="match status" value="1"/>
</dbReference>
<evidence type="ECO:0000256" key="8">
    <source>
        <dbReference type="RuleBase" id="RU000461"/>
    </source>
</evidence>